<keyword evidence="5" id="KW-0805">Transcription regulation</keyword>
<feature type="domain" description="HTH araC/xylS-type" evidence="10">
    <location>
        <begin position="187"/>
        <end position="285"/>
    </location>
</feature>
<dbReference type="InterPro" id="IPR009057">
    <property type="entry name" value="Homeodomain-like_sf"/>
</dbReference>
<keyword evidence="7" id="KW-0804">Transcription</keyword>
<comment type="caution">
    <text evidence="12">The sequence shown here is derived from an EMBL/GenBank/DDBJ whole genome shotgun (WGS) entry which is preliminary data.</text>
</comment>
<dbReference type="SMART" id="SM00448">
    <property type="entry name" value="REC"/>
    <property type="match status" value="1"/>
</dbReference>
<evidence type="ECO:0000256" key="3">
    <source>
        <dbReference type="ARBA" id="ARBA00022553"/>
    </source>
</evidence>
<evidence type="ECO:0000256" key="7">
    <source>
        <dbReference type="ARBA" id="ARBA00023163"/>
    </source>
</evidence>
<dbReference type="RefSeq" id="WP_209975229.1">
    <property type="nucleotide sequence ID" value="NZ_JAGGLB010000018.1"/>
</dbReference>
<dbReference type="PROSITE" id="PS00041">
    <property type="entry name" value="HTH_ARAC_FAMILY_1"/>
    <property type="match status" value="1"/>
</dbReference>
<dbReference type="InterPro" id="IPR018062">
    <property type="entry name" value="HTH_AraC-typ_CS"/>
</dbReference>
<dbReference type="PANTHER" id="PTHR42713">
    <property type="entry name" value="HISTIDINE KINASE-RELATED"/>
    <property type="match status" value="1"/>
</dbReference>
<evidence type="ECO:0000256" key="2">
    <source>
        <dbReference type="ARBA" id="ARBA00022490"/>
    </source>
</evidence>
<keyword evidence="13" id="KW-1185">Reference proteome</keyword>
<dbReference type="PANTHER" id="PTHR42713:SF3">
    <property type="entry name" value="TRANSCRIPTIONAL REGULATORY PROTEIN HPTR"/>
    <property type="match status" value="1"/>
</dbReference>
<dbReference type="InterPro" id="IPR011006">
    <property type="entry name" value="CheY-like_superfamily"/>
</dbReference>
<dbReference type="Gene3D" id="1.10.10.60">
    <property type="entry name" value="Homeodomain-like"/>
    <property type="match status" value="2"/>
</dbReference>
<evidence type="ECO:0000256" key="9">
    <source>
        <dbReference type="SAM" id="MobiDB-lite"/>
    </source>
</evidence>
<keyword evidence="2" id="KW-0963">Cytoplasm</keyword>
<evidence type="ECO:0000313" key="12">
    <source>
        <dbReference type="EMBL" id="MBP1993412.1"/>
    </source>
</evidence>
<evidence type="ECO:0000256" key="4">
    <source>
        <dbReference type="ARBA" id="ARBA00023012"/>
    </source>
</evidence>
<name>A0ABS4J0P8_9BACL</name>
<dbReference type="PROSITE" id="PS50110">
    <property type="entry name" value="RESPONSE_REGULATORY"/>
    <property type="match status" value="1"/>
</dbReference>
<evidence type="ECO:0000259" key="11">
    <source>
        <dbReference type="PROSITE" id="PS50110"/>
    </source>
</evidence>
<dbReference type="InterPro" id="IPR001789">
    <property type="entry name" value="Sig_transdc_resp-reg_receiver"/>
</dbReference>
<dbReference type="InterPro" id="IPR051552">
    <property type="entry name" value="HptR"/>
</dbReference>
<dbReference type="Gene3D" id="3.40.50.2300">
    <property type="match status" value="1"/>
</dbReference>
<comment type="subcellular location">
    <subcellularLocation>
        <location evidence="1">Cytoplasm</location>
    </subcellularLocation>
</comment>
<evidence type="ECO:0000256" key="6">
    <source>
        <dbReference type="ARBA" id="ARBA00023125"/>
    </source>
</evidence>
<dbReference type="CDD" id="cd17536">
    <property type="entry name" value="REC_YesN-like"/>
    <property type="match status" value="1"/>
</dbReference>
<organism evidence="12 13">
    <name type="scientific">Paenibacillus eucommiae</name>
    <dbReference type="NCBI Taxonomy" id="1355755"/>
    <lineage>
        <taxon>Bacteria</taxon>
        <taxon>Bacillati</taxon>
        <taxon>Bacillota</taxon>
        <taxon>Bacilli</taxon>
        <taxon>Bacillales</taxon>
        <taxon>Paenibacillaceae</taxon>
        <taxon>Paenibacillus</taxon>
    </lineage>
</organism>
<dbReference type="Pfam" id="PF00072">
    <property type="entry name" value="Response_reg"/>
    <property type="match status" value="1"/>
</dbReference>
<feature type="domain" description="Response regulatory" evidence="11">
    <location>
        <begin position="3"/>
        <end position="120"/>
    </location>
</feature>
<dbReference type="PROSITE" id="PS01124">
    <property type="entry name" value="HTH_ARAC_FAMILY_2"/>
    <property type="match status" value="1"/>
</dbReference>
<evidence type="ECO:0000256" key="5">
    <source>
        <dbReference type="ARBA" id="ARBA00023015"/>
    </source>
</evidence>
<keyword evidence="4" id="KW-0902">Two-component regulatory system</keyword>
<keyword evidence="6" id="KW-0238">DNA-binding</keyword>
<dbReference type="SMART" id="SM00342">
    <property type="entry name" value="HTH_ARAC"/>
    <property type="match status" value="1"/>
</dbReference>
<keyword evidence="3 8" id="KW-0597">Phosphoprotein</keyword>
<dbReference type="InterPro" id="IPR018060">
    <property type="entry name" value="HTH_AraC"/>
</dbReference>
<evidence type="ECO:0000259" key="10">
    <source>
        <dbReference type="PROSITE" id="PS01124"/>
    </source>
</evidence>
<dbReference type="EMBL" id="JAGGLB010000018">
    <property type="protein sequence ID" value="MBP1993412.1"/>
    <property type="molecule type" value="Genomic_DNA"/>
</dbReference>
<evidence type="ECO:0000256" key="8">
    <source>
        <dbReference type="PROSITE-ProRule" id="PRU00169"/>
    </source>
</evidence>
<protein>
    <submittedName>
        <fullName evidence="12">YesN/AraC family two-component response regulator</fullName>
    </submittedName>
</protein>
<dbReference type="Pfam" id="PF12833">
    <property type="entry name" value="HTH_18"/>
    <property type="match status" value="1"/>
</dbReference>
<feature type="region of interest" description="Disordered" evidence="9">
    <location>
        <begin position="134"/>
        <end position="153"/>
    </location>
</feature>
<dbReference type="Proteomes" id="UP001519287">
    <property type="component" value="Unassembled WGS sequence"/>
</dbReference>
<evidence type="ECO:0000256" key="1">
    <source>
        <dbReference type="ARBA" id="ARBA00004496"/>
    </source>
</evidence>
<feature type="modified residue" description="4-aspartylphosphate" evidence="8">
    <location>
        <position position="55"/>
    </location>
</feature>
<evidence type="ECO:0000313" key="13">
    <source>
        <dbReference type="Proteomes" id="UP001519287"/>
    </source>
</evidence>
<dbReference type="InterPro" id="IPR020449">
    <property type="entry name" value="Tscrpt_reg_AraC-type_HTH"/>
</dbReference>
<dbReference type="SUPFAM" id="SSF52172">
    <property type="entry name" value="CheY-like"/>
    <property type="match status" value="1"/>
</dbReference>
<dbReference type="SUPFAM" id="SSF46689">
    <property type="entry name" value="Homeodomain-like"/>
    <property type="match status" value="2"/>
</dbReference>
<sequence length="288" mass="33282">MYKLLIVDDEEYVRNGIRNTFNWPDFGFQVIGTAENGRKALEFVQAQRPHAVLSDIIMPEMDGLEFTGELQQLYPEINVVLLSAYSEFKYAQQAIKFGVKAFLLKPVEETEIETVFRSLSQQLSSRERVRPSISLNAVSPSSPPVGHSANPLSSHKNEGLYRITGEWQKDRAGTEEPSGTEVDSYITKAKRYVTEHFDQKITLEEVAKLLYITPAYFSVYFKKETGQNFVDFITYVRVEKAKELLRRSEYKVKEIAVKIGYDDYTYFCKIFRKLEGVTPLEFRSQYVR</sequence>
<accession>A0ABS4J0P8</accession>
<dbReference type="PRINTS" id="PR00032">
    <property type="entry name" value="HTHARAC"/>
</dbReference>
<gene>
    <name evidence="12" type="ORF">J2Z66_005033</name>
</gene>
<reference evidence="12 13" key="1">
    <citation type="submission" date="2021-03" db="EMBL/GenBank/DDBJ databases">
        <title>Genomic Encyclopedia of Type Strains, Phase IV (KMG-IV): sequencing the most valuable type-strain genomes for metagenomic binning, comparative biology and taxonomic classification.</title>
        <authorList>
            <person name="Goeker M."/>
        </authorList>
    </citation>
    <scope>NUCLEOTIDE SEQUENCE [LARGE SCALE GENOMIC DNA]</scope>
    <source>
        <strain evidence="12 13">DSM 26048</strain>
    </source>
</reference>
<proteinExistence type="predicted"/>